<keyword evidence="1" id="KW-0732">Signal</keyword>
<evidence type="ECO:0008006" key="4">
    <source>
        <dbReference type="Google" id="ProtNLM"/>
    </source>
</evidence>
<dbReference type="AlphaFoldDB" id="A0A1B1A0B8"/>
<name>A0A1B1A0B8_9RHOB</name>
<proteinExistence type="predicted"/>
<feature type="chain" id="PRO_5008518265" description="Lipoprotein" evidence="1">
    <location>
        <begin position="20"/>
        <end position="125"/>
    </location>
</feature>
<dbReference type="OrthoDB" id="7773880at2"/>
<dbReference type="KEGG" id="rmb:K529_004035"/>
<gene>
    <name evidence="2" type="ORF">K529_004035</name>
</gene>
<dbReference type="Proteomes" id="UP000013243">
    <property type="component" value="Chromosome"/>
</dbReference>
<feature type="signal peptide" evidence="1">
    <location>
        <begin position="1"/>
        <end position="19"/>
    </location>
</feature>
<reference evidence="2 3" key="1">
    <citation type="journal article" date="2016" name="ISME J.">
        <title>Global occurrence and heterogeneity of the Roseobacter-clade species Ruegeria mobilis.</title>
        <authorList>
            <person name="Sonnenschein E."/>
            <person name="Gram L."/>
        </authorList>
    </citation>
    <scope>NUCLEOTIDE SEQUENCE [LARGE SCALE GENOMIC DNA]</scope>
    <source>
        <strain evidence="2 3">F1926</strain>
    </source>
</reference>
<accession>A0A1B1A0B8</accession>
<evidence type="ECO:0000313" key="2">
    <source>
        <dbReference type="EMBL" id="ANP39927.1"/>
    </source>
</evidence>
<dbReference type="EMBL" id="CP015230">
    <property type="protein sequence ID" value="ANP39927.1"/>
    <property type="molecule type" value="Genomic_DNA"/>
</dbReference>
<evidence type="ECO:0000313" key="3">
    <source>
        <dbReference type="Proteomes" id="UP000013243"/>
    </source>
</evidence>
<protein>
    <recommendedName>
        <fullName evidence="4">Lipoprotein</fullName>
    </recommendedName>
</protein>
<sequence length="125" mass="13170">MKTKIILPLVLVAGLAACAQSTVQPMSQDTFKISTTAAPACGPNGARNVAFKTAAIEVIRRGGDKFVLTGDAAQSDFWSGSHNQSMVVRVIPENSPAARNALSARKQLGDNWQELVTEGAPTTCQ</sequence>
<dbReference type="PROSITE" id="PS51257">
    <property type="entry name" value="PROKAR_LIPOPROTEIN"/>
    <property type="match status" value="1"/>
</dbReference>
<evidence type="ECO:0000256" key="1">
    <source>
        <dbReference type="SAM" id="SignalP"/>
    </source>
</evidence>
<organism evidence="2 3">
    <name type="scientific">Tritonibacter mobilis F1926</name>
    <dbReference type="NCBI Taxonomy" id="1265309"/>
    <lineage>
        <taxon>Bacteria</taxon>
        <taxon>Pseudomonadati</taxon>
        <taxon>Pseudomonadota</taxon>
        <taxon>Alphaproteobacteria</taxon>
        <taxon>Rhodobacterales</taxon>
        <taxon>Paracoccaceae</taxon>
        <taxon>Tritonibacter</taxon>
    </lineage>
</organism>